<proteinExistence type="predicted"/>
<comment type="caution">
    <text evidence="2">The sequence shown here is derived from an EMBL/GenBank/DDBJ whole genome shotgun (WGS) entry which is preliminary data.</text>
</comment>
<sequence>MEPTALAPPAPAGFAQLTGAYWMESDSPIYDAVKRLWLQQGREVPRQPGPDERTPVGGADLFDRA</sequence>
<feature type="region of interest" description="Disordered" evidence="1">
    <location>
        <begin position="41"/>
        <end position="65"/>
    </location>
</feature>
<accession>A0A1E7LX24</accession>
<evidence type="ECO:0000313" key="2">
    <source>
        <dbReference type="EMBL" id="OEV20741.1"/>
    </source>
</evidence>
<feature type="compositionally biased region" description="Basic and acidic residues" evidence="1">
    <location>
        <begin position="43"/>
        <end position="54"/>
    </location>
</feature>
<evidence type="ECO:0000256" key="1">
    <source>
        <dbReference type="SAM" id="MobiDB-lite"/>
    </source>
</evidence>
<keyword evidence="3" id="KW-1185">Reference proteome</keyword>
<dbReference type="AlphaFoldDB" id="A0A1E7LX24"/>
<dbReference type="OrthoDB" id="4336603at2"/>
<name>A0A1E7LX24_9ACTN</name>
<dbReference type="RefSeq" id="WP_070200806.1">
    <property type="nucleotide sequence ID" value="NZ_LJGZ01000021.1"/>
</dbReference>
<dbReference type="Proteomes" id="UP000175971">
    <property type="component" value="Unassembled WGS sequence"/>
</dbReference>
<evidence type="ECO:0000313" key="3">
    <source>
        <dbReference type="Proteomes" id="UP000175971"/>
    </source>
</evidence>
<organism evidence="2 3">
    <name type="scientific">Streptomyces nanshensis</name>
    <dbReference type="NCBI Taxonomy" id="518642"/>
    <lineage>
        <taxon>Bacteria</taxon>
        <taxon>Bacillati</taxon>
        <taxon>Actinomycetota</taxon>
        <taxon>Actinomycetes</taxon>
        <taxon>Kitasatosporales</taxon>
        <taxon>Streptomycetaceae</taxon>
        <taxon>Streptomyces</taxon>
    </lineage>
</organism>
<dbReference type="EMBL" id="LJGZ01000021">
    <property type="protein sequence ID" value="OEV20741.1"/>
    <property type="molecule type" value="Genomic_DNA"/>
</dbReference>
<reference evidence="2 3" key="1">
    <citation type="journal article" date="2016" name="Front. Microbiol.">
        <title>Comparative Genomics Analysis of Streptomyces Species Reveals Their Adaptation to the Marine Environment and Their Diversity at the Genomic Level.</title>
        <authorList>
            <person name="Tian X."/>
            <person name="Zhang Z."/>
            <person name="Yang T."/>
            <person name="Chen M."/>
            <person name="Li J."/>
            <person name="Chen F."/>
            <person name="Yang J."/>
            <person name="Li W."/>
            <person name="Zhang B."/>
            <person name="Zhang Z."/>
            <person name="Wu J."/>
            <person name="Zhang C."/>
            <person name="Long L."/>
            <person name="Xiao J."/>
        </authorList>
    </citation>
    <scope>NUCLEOTIDE SEQUENCE [LARGE SCALE GENOMIC DNA]</scope>
    <source>
        <strain evidence="2 3">SCSIO M10372</strain>
    </source>
</reference>
<gene>
    <name evidence="2" type="ORF">AN221_11050</name>
</gene>
<protein>
    <submittedName>
        <fullName evidence="2">Uncharacterized protein</fullName>
    </submittedName>
</protein>